<gene>
    <name evidence="2" type="ORF">BT63DRAFT_428916</name>
</gene>
<dbReference type="Proteomes" id="UP000799302">
    <property type="component" value="Unassembled WGS sequence"/>
</dbReference>
<proteinExistence type="predicted"/>
<protein>
    <recommendedName>
        <fullName evidence="1">DUF7587 domain-containing protein</fullName>
    </recommendedName>
</protein>
<reference evidence="2" key="1">
    <citation type="journal article" date="2020" name="Stud. Mycol.">
        <title>101 Dothideomycetes genomes: a test case for predicting lifestyles and emergence of pathogens.</title>
        <authorList>
            <person name="Haridas S."/>
            <person name="Albert R."/>
            <person name="Binder M."/>
            <person name="Bloem J."/>
            <person name="Labutti K."/>
            <person name="Salamov A."/>
            <person name="Andreopoulos B."/>
            <person name="Baker S."/>
            <person name="Barry K."/>
            <person name="Bills G."/>
            <person name="Bluhm B."/>
            <person name="Cannon C."/>
            <person name="Castanera R."/>
            <person name="Culley D."/>
            <person name="Daum C."/>
            <person name="Ezra D."/>
            <person name="Gonzalez J."/>
            <person name="Henrissat B."/>
            <person name="Kuo A."/>
            <person name="Liang C."/>
            <person name="Lipzen A."/>
            <person name="Lutzoni F."/>
            <person name="Magnuson J."/>
            <person name="Mondo S."/>
            <person name="Nolan M."/>
            <person name="Ohm R."/>
            <person name="Pangilinan J."/>
            <person name="Park H.-J."/>
            <person name="Ramirez L."/>
            <person name="Alfaro M."/>
            <person name="Sun H."/>
            <person name="Tritt A."/>
            <person name="Yoshinaga Y."/>
            <person name="Zwiers L.-H."/>
            <person name="Turgeon B."/>
            <person name="Goodwin S."/>
            <person name="Spatafora J."/>
            <person name="Crous P."/>
            <person name="Grigoriev I."/>
        </authorList>
    </citation>
    <scope>NUCLEOTIDE SEQUENCE</scope>
    <source>
        <strain evidence="2">CBS 115976</strain>
    </source>
</reference>
<feature type="domain" description="DUF7587" evidence="1">
    <location>
        <begin position="137"/>
        <end position="254"/>
    </location>
</feature>
<organism evidence="2 3">
    <name type="scientific">Microthyrium microscopicum</name>
    <dbReference type="NCBI Taxonomy" id="703497"/>
    <lineage>
        <taxon>Eukaryota</taxon>
        <taxon>Fungi</taxon>
        <taxon>Dikarya</taxon>
        <taxon>Ascomycota</taxon>
        <taxon>Pezizomycotina</taxon>
        <taxon>Dothideomycetes</taxon>
        <taxon>Dothideomycetes incertae sedis</taxon>
        <taxon>Microthyriales</taxon>
        <taxon>Microthyriaceae</taxon>
        <taxon>Microthyrium</taxon>
    </lineage>
</organism>
<keyword evidence="3" id="KW-1185">Reference proteome</keyword>
<dbReference type="AlphaFoldDB" id="A0A6A6U1Z5"/>
<sequence>MTAASQRGSATIAIHEPVQDKELAVNPGLHPTGIVAENERDEDEVDKTADDYVLTEEDWKAWAKHREKMLKLNRIPALYRSPKRGDPWARPIDAVKAAEYDKELSSRPLILMRATCGHSIPWLNEEGGGFSTARCLPTGSDDRKYALKCHLDNSAYRNCFISTTANWFQMGRHIRRGRRKEKKMIREYGNPGGLKTRIVFISREKVCQGPWKLLSAKEQMDKLNIDLKWHAKRDEWFEEEYLVVEKIEPEAILFSK</sequence>
<name>A0A6A6U1Z5_9PEZI</name>
<accession>A0A6A6U1Z5</accession>
<evidence type="ECO:0000313" key="3">
    <source>
        <dbReference type="Proteomes" id="UP000799302"/>
    </source>
</evidence>
<dbReference type="InterPro" id="IPR056009">
    <property type="entry name" value="DUF7587"/>
</dbReference>
<dbReference type="Pfam" id="PF24494">
    <property type="entry name" value="DUF7587"/>
    <property type="match status" value="1"/>
</dbReference>
<dbReference type="EMBL" id="MU004241">
    <property type="protein sequence ID" value="KAF2664964.1"/>
    <property type="molecule type" value="Genomic_DNA"/>
</dbReference>
<evidence type="ECO:0000259" key="1">
    <source>
        <dbReference type="Pfam" id="PF24494"/>
    </source>
</evidence>
<evidence type="ECO:0000313" key="2">
    <source>
        <dbReference type="EMBL" id="KAF2664964.1"/>
    </source>
</evidence>